<reference evidence="4" key="1">
    <citation type="journal article" date="2013" name="Nature">
        <title>Pan genome of the phytoplankton Emiliania underpins its global distribution.</title>
        <authorList>
            <person name="Read B.A."/>
            <person name="Kegel J."/>
            <person name="Klute M.J."/>
            <person name="Kuo A."/>
            <person name="Lefebvre S.C."/>
            <person name="Maumus F."/>
            <person name="Mayer C."/>
            <person name="Miller J."/>
            <person name="Monier A."/>
            <person name="Salamov A."/>
            <person name="Young J."/>
            <person name="Aguilar M."/>
            <person name="Claverie J.M."/>
            <person name="Frickenhaus S."/>
            <person name="Gonzalez K."/>
            <person name="Herman E.K."/>
            <person name="Lin Y.C."/>
            <person name="Napier J."/>
            <person name="Ogata H."/>
            <person name="Sarno A.F."/>
            <person name="Shmutz J."/>
            <person name="Schroeder D."/>
            <person name="de Vargas C."/>
            <person name="Verret F."/>
            <person name="von Dassow P."/>
            <person name="Valentin K."/>
            <person name="Van de Peer Y."/>
            <person name="Wheeler G."/>
            <person name="Dacks J.B."/>
            <person name="Delwiche C.F."/>
            <person name="Dyhrman S.T."/>
            <person name="Glockner G."/>
            <person name="John U."/>
            <person name="Richards T."/>
            <person name="Worden A.Z."/>
            <person name="Zhang X."/>
            <person name="Grigoriev I.V."/>
            <person name="Allen A.E."/>
            <person name="Bidle K."/>
            <person name="Borodovsky M."/>
            <person name="Bowler C."/>
            <person name="Brownlee C."/>
            <person name="Cock J.M."/>
            <person name="Elias M."/>
            <person name="Gladyshev V.N."/>
            <person name="Groth M."/>
            <person name="Guda C."/>
            <person name="Hadaegh A."/>
            <person name="Iglesias-Rodriguez M.D."/>
            <person name="Jenkins J."/>
            <person name="Jones B.M."/>
            <person name="Lawson T."/>
            <person name="Leese F."/>
            <person name="Lindquist E."/>
            <person name="Lobanov A."/>
            <person name="Lomsadze A."/>
            <person name="Malik S.B."/>
            <person name="Marsh M.E."/>
            <person name="Mackinder L."/>
            <person name="Mock T."/>
            <person name="Mueller-Roeber B."/>
            <person name="Pagarete A."/>
            <person name="Parker M."/>
            <person name="Probert I."/>
            <person name="Quesneville H."/>
            <person name="Raines C."/>
            <person name="Rensing S.A."/>
            <person name="Riano-Pachon D.M."/>
            <person name="Richier S."/>
            <person name="Rokitta S."/>
            <person name="Shiraiwa Y."/>
            <person name="Soanes D.M."/>
            <person name="van der Giezen M."/>
            <person name="Wahlund T.M."/>
            <person name="Williams B."/>
            <person name="Wilson W."/>
            <person name="Wolfe G."/>
            <person name="Wurch L.L."/>
        </authorList>
    </citation>
    <scope>NUCLEOTIDE SEQUENCE</scope>
</reference>
<dbReference type="GeneID" id="17270385"/>
<proteinExistence type="inferred from homology"/>
<dbReference type="InterPro" id="IPR043129">
    <property type="entry name" value="ATPase_NBD"/>
</dbReference>
<feature type="region of interest" description="Disordered" evidence="2">
    <location>
        <begin position="405"/>
        <end position="449"/>
    </location>
</feature>
<dbReference type="STRING" id="2903.R1EDQ4"/>
<accession>A0A0D3JMV5</accession>
<dbReference type="Gene3D" id="3.30.420.40">
    <property type="match status" value="3"/>
</dbReference>
<evidence type="ECO:0000313" key="4">
    <source>
        <dbReference type="Proteomes" id="UP000013827"/>
    </source>
</evidence>
<dbReference type="Pfam" id="PF00022">
    <property type="entry name" value="Actin"/>
    <property type="match status" value="2"/>
</dbReference>
<dbReference type="PANTHER" id="PTHR11937">
    <property type="entry name" value="ACTIN"/>
    <property type="match status" value="1"/>
</dbReference>
<reference evidence="3" key="2">
    <citation type="submission" date="2024-10" db="UniProtKB">
        <authorList>
            <consortium name="EnsemblProtists"/>
        </authorList>
    </citation>
    <scope>IDENTIFICATION</scope>
</reference>
<dbReference type="KEGG" id="ehx:EMIHUDRAFT_74049"/>
<dbReference type="PRINTS" id="PR00190">
    <property type="entry name" value="ACTIN"/>
</dbReference>
<dbReference type="FunFam" id="3.30.420.40:FF:000050">
    <property type="entry name" value="Actin, alpha skeletal muscle"/>
    <property type="match status" value="1"/>
</dbReference>
<dbReference type="OMA" id="MWLSRQE"/>
<feature type="region of interest" description="Disordered" evidence="2">
    <location>
        <begin position="253"/>
        <end position="308"/>
    </location>
</feature>
<feature type="compositionally biased region" description="Pro residues" evidence="2">
    <location>
        <begin position="415"/>
        <end position="424"/>
    </location>
</feature>
<dbReference type="eggNOG" id="KOG0679">
    <property type="taxonomic scope" value="Eukaryota"/>
</dbReference>
<organism evidence="3 4">
    <name type="scientific">Emiliania huxleyi (strain CCMP1516)</name>
    <dbReference type="NCBI Taxonomy" id="280463"/>
    <lineage>
        <taxon>Eukaryota</taxon>
        <taxon>Haptista</taxon>
        <taxon>Haptophyta</taxon>
        <taxon>Prymnesiophyceae</taxon>
        <taxon>Isochrysidales</taxon>
        <taxon>Noelaerhabdaceae</taxon>
        <taxon>Emiliania</taxon>
    </lineage>
</organism>
<dbReference type="RefSeq" id="XP_005777269.1">
    <property type="nucleotide sequence ID" value="XM_005777212.1"/>
</dbReference>
<evidence type="ECO:0000313" key="3">
    <source>
        <dbReference type="EnsemblProtists" id="EOD24840"/>
    </source>
</evidence>
<comment type="similarity">
    <text evidence="1">Belongs to the actin family.</text>
</comment>
<dbReference type="SUPFAM" id="SSF53067">
    <property type="entry name" value="Actin-like ATPase domain"/>
    <property type="match status" value="2"/>
</dbReference>
<evidence type="ECO:0000256" key="2">
    <source>
        <dbReference type="SAM" id="MobiDB-lite"/>
    </source>
</evidence>
<dbReference type="EnsemblProtists" id="EOD24840">
    <property type="protein sequence ID" value="EOD24840"/>
    <property type="gene ID" value="EMIHUDRAFT_74049"/>
</dbReference>
<dbReference type="AlphaFoldDB" id="A0A0D3JMV5"/>
<protein>
    <recommendedName>
        <fullName evidence="5">Actin-related protein 8</fullName>
    </recommendedName>
</protein>
<dbReference type="InterPro" id="IPR004000">
    <property type="entry name" value="Actin"/>
</dbReference>
<feature type="compositionally biased region" description="Low complexity" evidence="2">
    <location>
        <begin position="434"/>
        <end position="449"/>
    </location>
</feature>
<sequence>DEVSAVVLDIGTSTTKCGFAGEDSPKFVVPSSVGVVGGEEGASSDGATRLVGTSALGVRRDGMRVESALTDGIVTNWDAAEALISHAYKSCLCTSAAEHPVLMAEPSFNTPAAREKMAELLFEQFSAPALFLSKATNASSPPPLSLALPSPLPPPLSPLLLPQASAVAVHDGYVLNKPLRRSPLGGDRIAELMRSLPRCSAPLSATRPWVASAWEYELPDRSTVDLAWERRRRLATLPRPLLDLAWTSPGPLLDRLAPSPTPSAHHTHTTQSTPSLPRPPGSTCPSSSSRLACSAPRAPPATAQRDALASAVPDGQLGLPEMVADCIRACDTDMRRELWGGIVVSGGGSLLPGLTDRLQARLGEIVPQTSMKVKMIAATAPAERRFAVWIGGSILVSLGSFQQARGRTATETRHCPPPPTPTPPRVAQTLPPLRRSSGSRSKSTTSRARVPFTASALEHGHPPRLSLGLGLAACTRAQQSAGPAVAQVVRAAAVETGPRLRISHAPCIRLHIVCRFWRAQSSRLWLFLLRLDPSHTRTREREIFSNTKQL</sequence>
<dbReference type="Proteomes" id="UP000013827">
    <property type="component" value="Unassembled WGS sequence"/>
</dbReference>
<evidence type="ECO:0008006" key="5">
    <source>
        <dbReference type="Google" id="ProtNLM"/>
    </source>
</evidence>
<dbReference type="HOGENOM" id="CLU_495771_0_0_1"/>
<dbReference type="SMART" id="SM00268">
    <property type="entry name" value="ACTIN"/>
    <property type="match status" value="1"/>
</dbReference>
<dbReference type="PaxDb" id="2903-EOD24840"/>
<evidence type="ECO:0000256" key="1">
    <source>
        <dbReference type="RuleBase" id="RU000487"/>
    </source>
</evidence>
<keyword evidence="4" id="KW-1185">Reference proteome</keyword>
<name>A0A0D3JMV5_EMIH1</name>